<dbReference type="Proteomes" id="UP000789702">
    <property type="component" value="Unassembled WGS sequence"/>
</dbReference>
<keyword evidence="2" id="KW-1185">Reference proteome</keyword>
<feature type="non-terminal residue" evidence="1">
    <location>
        <position position="332"/>
    </location>
</feature>
<reference evidence="1" key="1">
    <citation type="submission" date="2021-06" db="EMBL/GenBank/DDBJ databases">
        <authorList>
            <person name="Kallberg Y."/>
            <person name="Tangrot J."/>
            <person name="Rosling A."/>
        </authorList>
    </citation>
    <scope>NUCLEOTIDE SEQUENCE</scope>
    <source>
        <strain evidence="1">IL203A</strain>
    </source>
</reference>
<evidence type="ECO:0000313" key="1">
    <source>
        <dbReference type="EMBL" id="CAG8553262.1"/>
    </source>
</evidence>
<protein>
    <submittedName>
        <fullName evidence="1">12770_t:CDS:1</fullName>
    </submittedName>
</protein>
<accession>A0ACA9LZM6</accession>
<organism evidence="1 2">
    <name type="scientific">Dentiscutata heterogama</name>
    <dbReference type="NCBI Taxonomy" id="1316150"/>
    <lineage>
        <taxon>Eukaryota</taxon>
        <taxon>Fungi</taxon>
        <taxon>Fungi incertae sedis</taxon>
        <taxon>Mucoromycota</taxon>
        <taxon>Glomeromycotina</taxon>
        <taxon>Glomeromycetes</taxon>
        <taxon>Diversisporales</taxon>
        <taxon>Gigasporaceae</taxon>
        <taxon>Dentiscutata</taxon>
    </lineage>
</organism>
<proteinExistence type="predicted"/>
<dbReference type="EMBL" id="CAJVPU010005834">
    <property type="protein sequence ID" value="CAG8553262.1"/>
    <property type="molecule type" value="Genomic_DNA"/>
</dbReference>
<gene>
    <name evidence="1" type="ORF">DHETER_LOCUS5322</name>
</gene>
<comment type="caution">
    <text evidence="1">The sequence shown here is derived from an EMBL/GenBank/DDBJ whole genome shotgun (WGS) entry which is preliminary data.</text>
</comment>
<sequence>MVCEEESNYPENPNIILKDVSQTYKYLIIKEGVYPPKHKLKYTRHPAKHPIPHNYIVRTMYSKKNYVVECSVYYVDNKPLYQIHFGKYLEKFVESDRSTSHAAHLYCKALSEDIPNKSKLSGPLLFGLRCKSVEAVHKTIPSNEFLQESIEEEKENFFHPNDNIVLKQVKFEINDCAYNINYGKIDKQLVELQTQAIVKSIDRGQISQEAYRSLARIDESLIRAGAVYDMRQEITRRVNEKIPISLVDIDQPTIFEPITEEPDITDPTIVFNVVTTIGKGGHRRITDILNYIIPLYVQKEEDPDRMEYQKRSNKPKSNSSFRLGNKGLKFWS</sequence>
<name>A0ACA9LZM6_9GLOM</name>
<evidence type="ECO:0000313" key="2">
    <source>
        <dbReference type="Proteomes" id="UP000789702"/>
    </source>
</evidence>